<sequence length="185" mass="21390">MNKQLQRDQYLEHEQAALWQEYLRWKQEQKNTEVKQSQATEPHETVLVGTFDISSSRLVVIDPAWTASTKGIHVNVENGKWNVKSKSNRRGVPQLTALLSSYQGPLHWSSQAIEQKLSIFSDQLAFIDSYLYQQISQNESLRYEMYDKYSQNKGELIVDFYDGVFAVFVARRPDTNGIVGIQIRS</sequence>
<evidence type="ECO:0000313" key="1">
    <source>
        <dbReference type="EMBL" id="AYV87175.1"/>
    </source>
</evidence>
<gene>
    <name evidence="1" type="ORF">Sylvanvirus31_6</name>
</gene>
<accession>A0A3G5AIZ5</accession>
<name>A0A3G5AIZ5_9VIRU</name>
<organism evidence="1">
    <name type="scientific">Sylvanvirus sp</name>
    <dbReference type="NCBI Taxonomy" id="2487774"/>
    <lineage>
        <taxon>Viruses</taxon>
    </lineage>
</organism>
<protein>
    <submittedName>
        <fullName evidence="1">Uncharacterized protein</fullName>
    </submittedName>
</protein>
<dbReference type="EMBL" id="MK072537">
    <property type="protein sequence ID" value="AYV87175.1"/>
    <property type="molecule type" value="Genomic_DNA"/>
</dbReference>
<proteinExistence type="predicted"/>
<reference evidence="1" key="1">
    <citation type="submission" date="2018-10" db="EMBL/GenBank/DDBJ databases">
        <title>Hidden diversity of soil giant viruses.</title>
        <authorList>
            <person name="Schulz F."/>
            <person name="Alteio L."/>
            <person name="Goudeau D."/>
            <person name="Ryan E.M."/>
            <person name="Malmstrom R.R."/>
            <person name="Blanchard J."/>
            <person name="Woyke T."/>
        </authorList>
    </citation>
    <scope>NUCLEOTIDE SEQUENCE</scope>
    <source>
        <strain evidence="1">SYV1</strain>
    </source>
</reference>